<dbReference type="SUPFAM" id="SSF52047">
    <property type="entry name" value="RNI-like"/>
    <property type="match status" value="1"/>
</dbReference>
<comment type="caution">
    <text evidence="1">The sequence shown here is derived from an EMBL/GenBank/DDBJ whole genome shotgun (WGS) entry which is preliminary data.</text>
</comment>
<evidence type="ECO:0000313" key="1">
    <source>
        <dbReference type="EMBL" id="KAJ7317332.1"/>
    </source>
</evidence>
<dbReference type="GO" id="GO:0031146">
    <property type="term" value="P:SCF-dependent proteasomal ubiquitin-dependent protein catabolic process"/>
    <property type="evidence" value="ECO:0007669"/>
    <property type="project" value="TreeGrafter"/>
</dbReference>
<protein>
    <submittedName>
        <fullName evidence="1">Uncharacterized protein</fullName>
    </submittedName>
</protein>
<accession>A0A9Q0XKB3</accession>
<dbReference type="Proteomes" id="UP001142489">
    <property type="component" value="Unassembled WGS sequence"/>
</dbReference>
<gene>
    <name evidence="1" type="ORF">JRQ81_003494</name>
</gene>
<organism evidence="1 2">
    <name type="scientific">Phrynocephalus forsythii</name>
    <dbReference type="NCBI Taxonomy" id="171643"/>
    <lineage>
        <taxon>Eukaryota</taxon>
        <taxon>Metazoa</taxon>
        <taxon>Chordata</taxon>
        <taxon>Craniata</taxon>
        <taxon>Vertebrata</taxon>
        <taxon>Euteleostomi</taxon>
        <taxon>Lepidosauria</taxon>
        <taxon>Squamata</taxon>
        <taxon>Bifurcata</taxon>
        <taxon>Unidentata</taxon>
        <taxon>Episquamata</taxon>
        <taxon>Toxicofera</taxon>
        <taxon>Iguania</taxon>
        <taxon>Acrodonta</taxon>
        <taxon>Agamidae</taxon>
        <taxon>Agaminae</taxon>
        <taxon>Phrynocephalus</taxon>
    </lineage>
</organism>
<dbReference type="AlphaFoldDB" id="A0A9Q0XKB3"/>
<dbReference type="PANTHER" id="PTHR13318">
    <property type="entry name" value="PARTNER OF PAIRED, ISOFORM B-RELATED"/>
    <property type="match status" value="1"/>
</dbReference>
<keyword evidence="2" id="KW-1185">Reference proteome</keyword>
<dbReference type="GO" id="GO:0019005">
    <property type="term" value="C:SCF ubiquitin ligase complex"/>
    <property type="evidence" value="ECO:0007669"/>
    <property type="project" value="TreeGrafter"/>
</dbReference>
<evidence type="ECO:0000313" key="2">
    <source>
        <dbReference type="Proteomes" id="UP001142489"/>
    </source>
</evidence>
<dbReference type="Gene3D" id="3.80.10.10">
    <property type="entry name" value="Ribonuclease Inhibitor"/>
    <property type="match status" value="2"/>
</dbReference>
<dbReference type="EMBL" id="JAPFRF010000011">
    <property type="protein sequence ID" value="KAJ7317332.1"/>
    <property type="molecule type" value="Genomic_DNA"/>
</dbReference>
<proteinExistence type="predicted"/>
<dbReference type="InterPro" id="IPR006553">
    <property type="entry name" value="Leu-rich_rpt_Cys-con_subtyp"/>
</dbReference>
<dbReference type="OrthoDB" id="9031206at2759"/>
<name>A0A9Q0XKB3_9SAUR</name>
<dbReference type="SMART" id="SM00367">
    <property type="entry name" value="LRR_CC"/>
    <property type="match status" value="2"/>
</dbReference>
<reference evidence="1" key="1">
    <citation type="journal article" date="2023" name="DNA Res.">
        <title>Chromosome-level genome assembly of Phrynocephalus forsythii using third-generation DNA sequencing and Hi-C analysis.</title>
        <authorList>
            <person name="Qi Y."/>
            <person name="Zhao W."/>
            <person name="Zhao Y."/>
            <person name="Niu C."/>
            <person name="Cao S."/>
            <person name="Zhang Y."/>
        </authorList>
    </citation>
    <scope>NUCLEOTIDE SEQUENCE</scope>
    <source>
        <tissue evidence="1">Muscle</tissue>
    </source>
</reference>
<dbReference type="InterPro" id="IPR032675">
    <property type="entry name" value="LRR_dom_sf"/>
</dbReference>
<sequence>MPKRKSVRSLQELCLEKIARNLERVWIKDYTDDCLGKYHVLPTSQRLCPGPEVPHQTSLQRDAFSFHPAGFLVHELLQFMGKRKLLTAALLGSLLVPQLKTLDLSICPQLVTKAVVTPLRCKNLSTLVLQDCNQIPAGTLLGLIKALPRLLKLNISSTQCNTQVLSAVASCCRQLRELDISGCQRLSPYSLFHLAYNPSTGSFCCSGLQILVLGPLNPRINREELVWALVFLLLALPNLRSLVHEQLAEAVCLIYHHLFEDEQVPPAFPSLAMLARCRGASHPDEAGGEFSLALEEIRYLNESSWPMVRAVCPRVRKVAMTLAGMPVLGESFLSTCRIAHLTVGCREKGDLREVLPLAQSLRLQLDYLSIFNFAFEDELTFHTLLSHCLNVQKLSIRFLSPTTFASTRRVKMEALTWDRPLPPHPFPYLCKFCLVHSDEGNPLPSRHAALLRECLESLLKHSPCLEVLELVALPFSLDEVFEKVLQPPGQGALAQLRQLSLVEGDVSLRAIHLLLSAENQLSCLSLDACPGMEERAYQEVCQRVAKEGLDVEILWA</sequence>